<dbReference type="GO" id="GO:0042956">
    <property type="term" value="P:maltodextrin transmembrane transport"/>
    <property type="evidence" value="ECO:0007669"/>
    <property type="project" value="TreeGrafter"/>
</dbReference>
<feature type="transmembrane region" description="Helical" evidence="9">
    <location>
        <begin position="413"/>
        <end position="431"/>
    </location>
</feature>
<dbReference type="Gene3D" id="1.10.3720.10">
    <property type="entry name" value="MetI-like"/>
    <property type="match status" value="1"/>
</dbReference>
<evidence type="ECO:0000259" key="10">
    <source>
        <dbReference type="PROSITE" id="PS50928"/>
    </source>
</evidence>
<dbReference type="PANTHER" id="PTHR32243:SF50">
    <property type="entry name" value="MALTOSE_MALTODEXTRIN TRANSPORT SYSTEM PERMEASE PROTEIN MALG"/>
    <property type="match status" value="1"/>
</dbReference>
<feature type="domain" description="ABC transmembrane type-1" evidence="10">
    <location>
        <begin position="297"/>
        <end position="489"/>
    </location>
</feature>
<evidence type="ECO:0000256" key="9">
    <source>
        <dbReference type="RuleBase" id="RU363032"/>
    </source>
</evidence>
<keyword evidence="8 9" id="KW-0472">Membrane</keyword>
<dbReference type="PROSITE" id="PS50928">
    <property type="entry name" value="ABC_TM1"/>
    <property type="match status" value="1"/>
</dbReference>
<keyword evidence="3 9" id="KW-0813">Transport</keyword>
<feature type="transmembrane region" description="Helical" evidence="9">
    <location>
        <begin position="44"/>
        <end position="61"/>
    </location>
</feature>
<dbReference type="AlphaFoldDB" id="A0A511RM22"/>
<feature type="transmembrane region" description="Helical" evidence="9">
    <location>
        <begin position="301"/>
        <end position="322"/>
    </location>
</feature>
<dbReference type="OrthoDB" id="9794684at2"/>
<feature type="transmembrane region" description="Helical" evidence="9">
    <location>
        <begin position="155"/>
        <end position="173"/>
    </location>
</feature>
<protein>
    <submittedName>
        <fullName evidence="11">Maltose ABC transporter permease</fullName>
    </submittedName>
</protein>
<dbReference type="EMBL" id="BJXN01000019">
    <property type="protein sequence ID" value="GEM90708.1"/>
    <property type="molecule type" value="Genomic_DNA"/>
</dbReference>
<feature type="transmembrane region" description="Helical" evidence="9">
    <location>
        <begin position="227"/>
        <end position="248"/>
    </location>
</feature>
<organism evidence="11 12">
    <name type="scientific">Oceanithermus desulfurans NBRC 100063</name>
    <dbReference type="NCBI Taxonomy" id="1227550"/>
    <lineage>
        <taxon>Bacteria</taxon>
        <taxon>Thermotogati</taxon>
        <taxon>Deinococcota</taxon>
        <taxon>Deinococci</taxon>
        <taxon>Thermales</taxon>
        <taxon>Thermaceae</taxon>
        <taxon>Oceanithermus</taxon>
    </lineage>
</organism>
<dbReference type="InterPro" id="IPR050901">
    <property type="entry name" value="BP-dep_ABC_trans_perm"/>
</dbReference>
<dbReference type="PANTHER" id="PTHR32243">
    <property type="entry name" value="MALTOSE TRANSPORT SYSTEM PERMEASE-RELATED"/>
    <property type="match status" value="1"/>
</dbReference>
<feature type="transmembrane region" description="Helical" evidence="9">
    <location>
        <begin position="362"/>
        <end position="384"/>
    </location>
</feature>
<comment type="subcellular location">
    <subcellularLocation>
        <location evidence="1 9">Cell membrane</location>
        <topology evidence="1 9">Multi-pass membrane protein</topology>
    </subcellularLocation>
</comment>
<keyword evidence="4" id="KW-1003">Cell membrane</keyword>
<feature type="transmembrane region" description="Helical" evidence="9">
    <location>
        <begin position="334"/>
        <end position="356"/>
    </location>
</feature>
<evidence type="ECO:0000256" key="6">
    <source>
        <dbReference type="ARBA" id="ARBA00022692"/>
    </source>
</evidence>
<dbReference type="GO" id="GO:0015423">
    <property type="term" value="F:ABC-type maltose transporter activity"/>
    <property type="evidence" value="ECO:0007669"/>
    <property type="project" value="TreeGrafter"/>
</dbReference>
<evidence type="ECO:0000256" key="7">
    <source>
        <dbReference type="ARBA" id="ARBA00022989"/>
    </source>
</evidence>
<comment type="caution">
    <text evidence="11">The sequence shown here is derived from an EMBL/GenBank/DDBJ whole genome shotgun (WGS) entry which is preliminary data.</text>
</comment>
<evidence type="ECO:0000256" key="3">
    <source>
        <dbReference type="ARBA" id="ARBA00022448"/>
    </source>
</evidence>
<gene>
    <name evidence="11" type="ORF">ODE01S_21420</name>
</gene>
<comment type="similarity">
    <text evidence="2">Belongs to the binding-protein-dependent transport system permease family. MalFG subfamily.</text>
</comment>
<reference evidence="11 12" key="1">
    <citation type="submission" date="2019-07" db="EMBL/GenBank/DDBJ databases">
        <title>Whole genome shotgun sequence of Oceanithermus desulfurans NBRC 100063.</title>
        <authorList>
            <person name="Hosoyama A."/>
            <person name="Uohara A."/>
            <person name="Ohji S."/>
            <person name="Ichikawa N."/>
        </authorList>
    </citation>
    <scope>NUCLEOTIDE SEQUENCE [LARGE SCALE GENOMIC DNA]</scope>
    <source>
        <strain evidence="11 12">NBRC 100063</strain>
    </source>
</reference>
<evidence type="ECO:0000256" key="4">
    <source>
        <dbReference type="ARBA" id="ARBA00022475"/>
    </source>
</evidence>
<dbReference type="GO" id="GO:0005886">
    <property type="term" value="C:plasma membrane"/>
    <property type="evidence" value="ECO:0007669"/>
    <property type="project" value="UniProtKB-SubCell"/>
</dbReference>
<feature type="transmembrane region" description="Helical" evidence="9">
    <location>
        <begin position="73"/>
        <end position="92"/>
    </location>
</feature>
<evidence type="ECO:0000256" key="5">
    <source>
        <dbReference type="ARBA" id="ARBA00022597"/>
    </source>
</evidence>
<accession>A0A511RM22</accession>
<evidence type="ECO:0000313" key="12">
    <source>
        <dbReference type="Proteomes" id="UP000321827"/>
    </source>
</evidence>
<dbReference type="Proteomes" id="UP000321827">
    <property type="component" value="Unassembled WGS sequence"/>
</dbReference>
<dbReference type="Pfam" id="PF00528">
    <property type="entry name" value="BPD_transp_1"/>
    <property type="match status" value="1"/>
</dbReference>
<dbReference type="SUPFAM" id="SSF161098">
    <property type="entry name" value="MetI-like"/>
    <property type="match status" value="1"/>
</dbReference>
<feature type="transmembrane region" description="Helical" evidence="9">
    <location>
        <begin position="437"/>
        <end position="457"/>
    </location>
</feature>
<evidence type="ECO:0000256" key="8">
    <source>
        <dbReference type="ARBA" id="ARBA00023136"/>
    </source>
</evidence>
<keyword evidence="7 9" id="KW-1133">Transmembrane helix</keyword>
<proteinExistence type="inferred from homology"/>
<evidence type="ECO:0000313" key="11">
    <source>
        <dbReference type="EMBL" id="GEM90708.1"/>
    </source>
</evidence>
<dbReference type="InterPro" id="IPR035906">
    <property type="entry name" value="MetI-like_sf"/>
</dbReference>
<feature type="transmembrane region" description="Helical" evidence="9">
    <location>
        <begin position="469"/>
        <end position="489"/>
    </location>
</feature>
<name>A0A511RM22_9DEIN</name>
<evidence type="ECO:0000256" key="2">
    <source>
        <dbReference type="ARBA" id="ARBA00009047"/>
    </source>
</evidence>
<keyword evidence="6 9" id="KW-0812">Transmembrane</keyword>
<evidence type="ECO:0000256" key="1">
    <source>
        <dbReference type="ARBA" id="ARBA00004651"/>
    </source>
</evidence>
<feature type="transmembrane region" description="Helical" evidence="9">
    <location>
        <begin position="112"/>
        <end position="135"/>
    </location>
</feature>
<keyword evidence="5" id="KW-0762">Sugar transport</keyword>
<feature type="transmembrane region" description="Helical" evidence="9">
    <location>
        <begin position="260"/>
        <end position="281"/>
    </location>
</feature>
<dbReference type="InterPro" id="IPR000515">
    <property type="entry name" value="MetI-like"/>
</dbReference>
<dbReference type="CDD" id="cd06261">
    <property type="entry name" value="TM_PBP2"/>
    <property type="match status" value="1"/>
</dbReference>
<sequence>MNRRAWAAFAVLLLAYLAAQWTFFTARGLRPDSFLIYGLERGDWGLALGFVLVVLLLGLGLRRRLGPVDGLRLVLWTLGLAELGAYTWGLGIELAGRVQPKPAFGAVFVPGGWRYVLAGYAVATLALFVYSWAVIKLGNRLSGRRRPVGPLFGQALTHLFLWTLVVLVYYPVLQVVSASLDPRNNLFSFRKVESSWLLVRAKVLPALDQVSWANYAKLVDGVVVYPWQWGLLALALGLLLAALGLAALARRRGGEQLKVWHGRALFGFAAVLFVLVVFLSPDQFTGAGTESKFLLWVRNTLLVSGSSGLLAIALTATAGYAFARFDFPGRYPTLLTFIFIQMFPGFLALVAIYYLLSWLDLLNTFTGLLLAYSGGIISFGSWVYKGYVESLGRSLEEAAYIDGATRWQAFTRIVLPLSAPMFVFIFLLQFVGTYSEFIMANLVLTGVDKWTVGLGLYSFTTGQFSTKWGLFAAASVLGSLPILLIFYGFQQYFVSGYTAGAVKE</sequence>